<evidence type="ECO:0000313" key="3">
    <source>
        <dbReference type="EMBL" id="OBS07913.1"/>
    </source>
</evidence>
<name>A0A1A6C029_9GAMM</name>
<dbReference type="Pfam" id="PF20081">
    <property type="entry name" value="DUF6475"/>
    <property type="match status" value="1"/>
</dbReference>
<dbReference type="InterPro" id="IPR045521">
    <property type="entry name" value="DUF6475"/>
</dbReference>
<accession>A0A1A6C029</accession>
<evidence type="ECO:0000313" key="4">
    <source>
        <dbReference type="Proteomes" id="UP000029273"/>
    </source>
</evidence>
<dbReference type="RefSeq" id="WP_052064664.1">
    <property type="nucleotide sequence ID" value="NZ_JQSG02000006.1"/>
</dbReference>
<proteinExistence type="predicted"/>
<dbReference type="OrthoDB" id="8561347at2"/>
<sequence>MNGKQDFERFAAIWFGTQDAYGRTPTAVEVKLAFAALSRWSIDEVTRGIERHFGNPDGGRFPPKPADIIRMIMGGGTEDLALRAWSAVERTIRSIGPYRSICGGDPIALCVIRDMGGWIRLCANQSERELDFSAREFVKRYAAYVAHGGAVEPPDHLPGIQERDAIASCFPDLCDAPVPMLEASAPADPARLSADRDVRTLEAGH</sequence>
<evidence type="ECO:0000259" key="2">
    <source>
        <dbReference type="Pfam" id="PF20081"/>
    </source>
</evidence>
<organism evidence="3 4">
    <name type="scientific">Acidihalobacter prosperus</name>
    <dbReference type="NCBI Taxonomy" id="160660"/>
    <lineage>
        <taxon>Bacteria</taxon>
        <taxon>Pseudomonadati</taxon>
        <taxon>Pseudomonadota</taxon>
        <taxon>Gammaproteobacteria</taxon>
        <taxon>Chromatiales</taxon>
        <taxon>Ectothiorhodospiraceae</taxon>
        <taxon>Acidihalobacter</taxon>
    </lineage>
</organism>
<feature type="domain" description="DUF6475" evidence="2">
    <location>
        <begin position="105"/>
        <end position="170"/>
    </location>
</feature>
<keyword evidence="4" id="KW-1185">Reference proteome</keyword>
<feature type="compositionally biased region" description="Basic and acidic residues" evidence="1">
    <location>
        <begin position="193"/>
        <end position="205"/>
    </location>
</feature>
<dbReference type="AlphaFoldDB" id="A0A1A6C029"/>
<reference evidence="3 4" key="1">
    <citation type="journal article" date="2014" name="Genome Announc.">
        <title>Draft Genome Sequence of the Iron-Oxidizing, Acidophilic, and Halotolerant 'Thiobacillus prosperus' Type Strain DSM 5130.</title>
        <authorList>
            <person name="Ossandon F.J."/>
            <person name="Cardenas J.P."/>
            <person name="Corbett M."/>
            <person name="Quatrini R."/>
            <person name="Holmes D.S."/>
            <person name="Watkin E."/>
        </authorList>
    </citation>
    <scope>NUCLEOTIDE SEQUENCE [LARGE SCALE GENOMIC DNA]</scope>
    <source>
        <strain evidence="3 4">DSM 5130</strain>
    </source>
</reference>
<dbReference type="Proteomes" id="UP000029273">
    <property type="component" value="Unassembled WGS sequence"/>
</dbReference>
<dbReference type="EMBL" id="JQSG02000006">
    <property type="protein sequence ID" value="OBS07913.1"/>
    <property type="molecule type" value="Genomic_DNA"/>
</dbReference>
<protein>
    <recommendedName>
        <fullName evidence="2">DUF6475 domain-containing protein</fullName>
    </recommendedName>
</protein>
<gene>
    <name evidence="3" type="ORF">Thpro_022163</name>
</gene>
<evidence type="ECO:0000256" key="1">
    <source>
        <dbReference type="SAM" id="MobiDB-lite"/>
    </source>
</evidence>
<comment type="caution">
    <text evidence="3">The sequence shown here is derived from an EMBL/GenBank/DDBJ whole genome shotgun (WGS) entry which is preliminary data.</text>
</comment>
<feature type="region of interest" description="Disordered" evidence="1">
    <location>
        <begin position="185"/>
        <end position="205"/>
    </location>
</feature>